<evidence type="ECO:0000256" key="1">
    <source>
        <dbReference type="SAM" id="MobiDB-lite"/>
    </source>
</evidence>
<evidence type="ECO:0000313" key="2">
    <source>
        <dbReference type="EMBL" id="KAJ7737963.1"/>
    </source>
</evidence>
<dbReference type="InterPro" id="IPR036397">
    <property type="entry name" value="RNaseH_sf"/>
</dbReference>
<keyword evidence="3" id="KW-1185">Reference proteome</keyword>
<dbReference type="Proteomes" id="UP001215598">
    <property type="component" value="Unassembled WGS sequence"/>
</dbReference>
<comment type="caution">
    <text evidence="2">The sequence shown here is derived from an EMBL/GenBank/DDBJ whole genome shotgun (WGS) entry which is preliminary data.</text>
</comment>
<feature type="region of interest" description="Disordered" evidence="1">
    <location>
        <begin position="492"/>
        <end position="514"/>
    </location>
</feature>
<feature type="region of interest" description="Disordered" evidence="1">
    <location>
        <begin position="1"/>
        <end position="37"/>
    </location>
</feature>
<reference evidence="2" key="1">
    <citation type="submission" date="2023-03" db="EMBL/GenBank/DDBJ databases">
        <title>Massive genome expansion in bonnet fungi (Mycena s.s.) driven by repeated elements and novel gene families across ecological guilds.</title>
        <authorList>
            <consortium name="Lawrence Berkeley National Laboratory"/>
            <person name="Harder C.B."/>
            <person name="Miyauchi S."/>
            <person name="Viragh M."/>
            <person name="Kuo A."/>
            <person name="Thoen E."/>
            <person name="Andreopoulos B."/>
            <person name="Lu D."/>
            <person name="Skrede I."/>
            <person name="Drula E."/>
            <person name="Henrissat B."/>
            <person name="Morin E."/>
            <person name="Kohler A."/>
            <person name="Barry K."/>
            <person name="LaButti K."/>
            <person name="Morin E."/>
            <person name="Salamov A."/>
            <person name="Lipzen A."/>
            <person name="Mereny Z."/>
            <person name="Hegedus B."/>
            <person name="Baldrian P."/>
            <person name="Stursova M."/>
            <person name="Weitz H."/>
            <person name="Taylor A."/>
            <person name="Grigoriev I.V."/>
            <person name="Nagy L.G."/>
            <person name="Martin F."/>
            <person name="Kauserud H."/>
        </authorList>
    </citation>
    <scope>NUCLEOTIDE SEQUENCE</scope>
    <source>
        <strain evidence="2">CBHHK182m</strain>
    </source>
</reference>
<dbReference type="GO" id="GO:0003676">
    <property type="term" value="F:nucleic acid binding"/>
    <property type="evidence" value="ECO:0007669"/>
    <property type="project" value="InterPro"/>
</dbReference>
<name>A0AAD7I9B1_9AGAR</name>
<organism evidence="2 3">
    <name type="scientific">Mycena metata</name>
    <dbReference type="NCBI Taxonomy" id="1033252"/>
    <lineage>
        <taxon>Eukaryota</taxon>
        <taxon>Fungi</taxon>
        <taxon>Dikarya</taxon>
        <taxon>Basidiomycota</taxon>
        <taxon>Agaricomycotina</taxon>
        <taxon>Agaricomycetes</taxon>
        <taxon>Agaricomycetidae</taxon>
        <taxon>Agaricales</taxon>
        <taxon>Marasmiineae</taxon>
        <taxon>Mycenaceae</taxon>
        <taxon>Mycena</taxon>
    </lineage>
</organism>
<sequence length="514" mass="56935">MRLDQLLPKWDPRTADFQEEEGSQEGSEDVQKFREPKQISSLTEGFRVFTKPQESEQAAALNLPNIGAQNGENSVTVAFSGSTVNGGTADAKAGITVFFGEGDPRNESGALLEGLEQSTANAEIAAAVLAMQKTPVDTELRLESQRDVVLKNATKFLEPNEDRGWIGIPNRKSSKVLGAALRSRKGTSTTIAVVRNEKTTKASEMSKASARDPTAITPGINLEVAANESLVGAKLSSMTQALAYKGIKELRKKVSRKATNRNVSAVQDELKTQYVHAPTPATIWKSLRNKDITRQIRTFLWKAMHGAHRIGKFWENIPECEDRAICGHCGVTETFEHIILECGRPGQEQVWKLAKELWAKKHSNWPPLSLGTILGCGLAVFEDEKKKAIPLAARLYRILITESMYLIWKLRCECVIGRSGEPPAENEIHNRWVRTINERLEIDISLTNEMKFGKQYSLKPAVVLETWRGTLENEGNMPRNWLRQPEVLLGIASKGSQRPLPPSSRSSSDDEGVG</sequence>
<evidence type="ECO:0000313" key="3">
    <source>
        <dbReference type="Proteomes" id="UP001215598"/>
    </source>
</evidence>
<feature type="compositionally biased region" description="Acidic residues" evidence="1">
    <location>
        <begin position="17"/>
        <end position="28"/>
    </location>
</feature>
<protein>
    <submittedName>
        <fullName evidence="2">Ribonuclease H-like protein</fullName>
    </submittedName>
</protein>
<accession>A0AAD7I9B1</accession>
<gene>
    <name evidence="2" type="ORF">B0H16DRAFT_1425061</name>
</gene>
<dbReference type="EMBL" id="JARKIB010000114">
    <property type="protein sequence ID" value="KAJ7737963.1"/>
    <property type="molecule type" value="Genomic_DNA"/>
</dbReference>
<dbReference type="AlphaFoldDB" id="A0AAD7I9B1"/>
<proteinExistence type="predicted"/>
<dbReference type="Gene3D" id="3.30.420.10">
    <property type="entry name" value="Ribonuclease H-like superfamily/Ribonuclease H"/>
    <property type="match status" value="1"/>
</dbReference>